<dbReference type="GO" id="GO:1904158">
    <property type="term" value="P:axonemal central apparatus assembly"/>
    <property type="evidence" value="ECO:0007669"/>
    <property type="project" value="TreeGrafter"/>
</dbReference>
<dbReference type="GO" id="GO:0005930">
    <property type="term" value="C:axoneme"/>
    <property type="evidence" value="ECO:0007669"/>
    <property type="project" value="TreeGrafter"/>
</dbReference>
<dbReference type="AlphaFoldDB" id="A0A4C1YNK2"/>
<protein>
    <submittedName>
        <fullName evidence="1">Hydrocephalus-inducing protein homolog</fullName>
    </submittedName>
</protein>
<name>A0A4C1YNK2_EUMVA</name>
<accession>A0A4C1YNK2</accession>
<dbReference type="InterPro" id="IPR033305">
    <property type="entry name" value="Hydin-like"/>
</dbReference>
<sequence length="753" mass="84780">MLGRMNVPEKLEEICRIVAKAAPRPLNYVEAAAKPKSMVAAAKTSGPTARPGTSHILVMASTFENHTSDQVITKLRGVIDARKIEFKRRVAEEALNILFTISGQQLYKDVLESVDRLEELQEEISTNFSVATDLSSHHFELLKDKVIKKVQPMLSTESECRFKFKNKLPAKDISGKQSEIFALIPHRGVLELNETNYVQVVFKPEENISVKAILECETLGGPTEIITITGKSSDLHFELNTRKLNFKIREFYRSAVEVIKLYNTSPLPFDYTVYLNEAKDGDSLAARIVSVTPYDKLLQPYEEVNIQVLVKPGLTGYFNCSFMLEVGYLPHLTIELEGWGVIPQVYLSLPRSHVKKMSHELCYQAVASLTSSFLNAINELFEKKYSVPLNSPVIDRCFEDPELQEEWHICSIADEYPTVMDIELAIERILFVKHIQKCPEIMVNTSENQTEPITDFSTMPYVIDYGVVIIDCKAQCVVEVVNYGPVHTKLRLSKRSVLPRWLDVTPCPKLAPGTSANVNIVLSPTAREFPEVEQAVETSFHFEVPCGVRIPVTVRAICAVPYLVCNVANIDFGKVRCGDKVTISMPLRNVGKATCIWYATLSLKAPTPCPIIIHNGSGMFRCGDGSFIKLSFTPVREMRYEGSLIFKFHMNPDRLILPITGYGIRPRVHIIGPHINFPATLPFCSERDIYFGLTNPCAFPIELIFPHTDVKWKEEEEIVELLNTYYDRPDEILLPKMTPGAGFPPALVNFIGI</sequence>
<comment type="caution">
    <text evidence="1">The sequence shown here is derived from an EMBL/GenBank/DDBJ whole genome shotgun (WGS) entry which is preliminary data.</text>
</comment>
<gene>
    <name evidence="1" type="primary">HYDIN</name>
    <name evidence="1" type="ORF">EVAR_55774_1</name>
</gene>
<keyword evidence="2" id="KW-1185">Reference proteome</keyword>
<dbReference type="PANTHER" id="PTHR23053:SF0">
    <property type="entry name" value="HYDROCEPHALUS-INDUCING PROTEIN HOMOLOG"/>
    <property type="match status" value="1"/>
</dbReference>
<dbReference type="EMBL" id="BGZK01001299">
    <property type="protein sequence ID" value="GBP76690.1"/>
    <property type="molecule type" value="Genomic_DNA"/>
</dbReference>
<reference evidence="1 2" key="1">
    <citation type="journal article" date="2019" name="Commun. Biol.">
        <title>The bagworm genome reveals a unique fibroin gene that provides high tensile strength.</title>
        <authorList>
            <person name="Kono N."/>
            <person name="Nakamura H."/>
            <person name="Ohtoshi R."/>
            <person name="Tomita M."/>
            <person name="Numata K."/>
            <person name="Arakawa K."/>
        </authorList>
    </citation>
    <scope>NUCLEOTIDE SEQUENCE [LARGE SCALE GENOMIC DNA]</scope>
</reference>
<evidence type="ECO:0000313" key="1">
    <source>
        <dbReference type="EMBL" id="GBP76690.1"/>
    </source>
</evidence>
<evidence type="ECO:0000313" key="2">
    <source>
        <dbReference type="Proteomes" id="UP000299102"/>
    </source>
</evidence>
<organism evidence="1 2">
    <name type="scientific">Eumeta variegata</name>
    <name type="common">Bagworm moth</name>
    <name type="synonym">Eumeta japonica</name>
    <dbReference type="NCBI Taxonomy" id="151549"/>
    <lineage>
        <taxon>Eukaryota</taxon>
        <taxon>Metazoa</taxon>
        <taxon>Ecdysozoa</taxon>
        <taxon>Arthropoda</taxon>
        <taxon>Hexapoda</taxon>
        <taxon>Insecta</taxon>
        <taxon>Pterygota</taxon>
        <taxon>Neoptera</taxon>
        <taxon>Endopterygota</taxon>
        <taxon>Lepidoptera</taxon>
        <taxon>Glossata</taxon>
        <taxon>Ditrysia</taxon>
        <taxon>Tineoidea</taxon>
        <taxon>Psychidae</taxon>
        <taxon>Oiketicinae</taxon>
        <taxon>Eumeta</taxon>
    </lineage>
</organism>
<dbReference type="OrthoDB" id="442692at2759"/>
<dbReference type="PANTHER" id="PTHR23053">
    <property type="entry name" value="DLEC1 DELETED IN LUNG AND ESOPHAGEAL CANCER 1"/>
    <property type="match status" value="1"/>
</dbReference>
<dbReference type="Proteomes" id="UP000299102">
    <property type="component" value="Unassembled WGS sequence"/>
</dbReference>
<dbReference type="STRING" id="151549.A0A4C1YNK2"/>
<dbReference type="GO" id="GO:0003341">
    <property type="term" value="P:cilium movement"/>
    <property type="evidence" value="ECO:0007669"/>
    <property type="project" value="TreeGrafter"/>
</dbReference>
<proteinExistence type="predicted"/>
<dbReference type="Gene3D" id="2.60.40.10">
    <property type="entry name" value="Immunoglobulins"/>
    <property type="match status" value="3"/>
</dbReference>
<dbReference type="InterPro" id="IPR013783">
    <property type="entry name" value="Ig-like_fold"/>
</dbReference>